<sequence>MTTNTRTINADNHSTEDNYCSNKCRNYSNTEQQHTMVTIKDSRVVAGREGG</sequence>
<gene>
    <name evidence="1" type="ORF">SK128_005287</name>
</gene>
<proteinExistence type="predicted"/>
<evidence type="ECO:0000313" key="2">
    <source>
        <dbReference type="Proteomes" id="UP001381693"/>
    </source>
</evidence>
<reference evidence="1 2" key="1">
    <citation type="submission" date="2023-11" db="EMBL/GenBank/DDBJ databases">
        <title>Halocaridina rubra genome assembly.</title>
        <authorList>
            <person name="Smith C."/>
        </authorList>
    </citation>
    <scope>NUCLEOTIDE SEQUENCE [LARGE SCALE GENOMIC DNA]</scope>
    <source>
        <strain evidence="1">EP-1</strain>
        <tissue evidence="1">Whole</tissue>
    </source>
</reference>
<keyword evidence="2" id="KW-1185">Reference proteome</keyword>
<comment type="caution">
    <text evidence="1">The sequence shown here is derived from an EMBL/GenBank/DDBJ whole genome shotgun (WGS) entry which is preliminary data.</text>
</comment>
<name>A0AAN8WIU6_HALRR</name>
<feature type="non-terminal residue" evidence="1">
    <location>
        <position position="51"/>
    </location>
</feature>
<dbReference type="EMBL" id="JAXCGZ010023004">
    <property type="protein sequence ID" value="KAK7019236.1"/>
    <property type="molecule type" value="Genomic_DNA"/>
</dbReference>
<organism evidence="1 2">
    <name type="scientific">Halocaridina rubra</name>
    <name type="common">Hawaiian red shrimp</name>
    <dbReference type="NCBI Taxonomy" id="373956"/>
    <lineage>
        <taxon>Eukaryota</taxon>
        <taxon>Metazoa</taxon>
        <taxon>Ecdysozoa</taxon>
        <taxon>Arthropoda</taxon>
        <taxon>Crustacea</taxon>
        <taxon>Multicrustacea</taxon>
        <taxon>Malacostraca</taxon>
        <taxon>Eumalacostraca</taxon>
        <taxon>Eucarida</taxon>
        <taxon>Decapoda</taxon>
        <taxon>Pleocyemata</taxon>
        <taxon>Caridea</taxon>
        <taxon>Atyoidea</taxon>
        <taxon>Atyidae</taxon>
        <taxon>Halocaridina</taxon>
    </lineage>
</organism>
<evidence type="ECO:0000313" key="1">
    <source>
        <dbReference type="EMBL" id="KAK7019236.1"/>
    </source>
</evidence>
<protein>
    <submittedName>
        <fullName evidence="1">Uncharacterized protein</fullName>
    </submittedName>
</protein>
<accession>A0AAN8WIU6</accession>
<dbReference type="AlphaFoldDB" id="A0AAN8WIU6"/>
<dbReference type="Proteomes" id="UP001381693">
    <property type="component" value="Unassembled WGS sequence"/>
</dbReference>